<dbReference type="InterPro" id="IPR012337">
    <property type="entry name" value="RNaseH-like_sf"/>
</dbReference>
<sequence>MPLEQVRQRLIETFARWGKPGAMRVDNGLPLGAPSGQLTPVLALWLIGIDVDMIWNKPHCPQQNGRVEKMQDTTARWAEINKAADLTDLQLRLQASLVLQRTRYPVHRLAGKSRLAAYPTLETSRRAYSPADFSIERVYCFLMPKLYTRKVSVSGQIVHFGKVYSVGLSFGHQWVQLRLRADGQSWQVLSDYKVVKELAATTLTEQCIQKLTVFQRTKHQT</sequence>
<dbReference type="RefSeq" id="WP_182461889.1">
    <property type="nucleotide sequence ID" value="NZ_CP059732.1"/>
</dbReference>
<reference evidence="2 5" key="1">
    <citation type="submission" date="2020-07" db="EMBL/GenBank/DDBJ databases">
        <title>Spirosoma foliorum sp. nov., isolated from the leaves on the Nejang mountain Korea, Republic of.</title>
        <authorList>
            <person name="Ho H."/>
            <person name="Lee Y.-J."/>
            <person name="Nurcahyanto D.-A."/>
            <person name="Kim S.-G."/>
        </authorList>
    </citation>
    <scope>NUCLEOTIDE SEQUENCE [LARGE SCALE GENOMIC DNA]</scope>
    <source>
        <strain evidence="2 5">PL0136</strain>
    </source>
</reference>
<dbReference type="InterPro" id="IPR036397">
    <property type="entry name" value="RNaseH_sf"/>
</dbReference>
<dbReference type="EMBL" id="CP059732">
    <property type="protein sequence ID" value="QMW06705.1"/>
    <property type="molecule type" value="Genomic_DNA"/>
</dbReference>
<name>A0A7G5H0C8_9BACT</name>
<dbReference type="KEGG" id="sfol:H3H32_13595"/>
<dbReference type="EMBL" id="CP059732">
    <property type="protein sequence ID" value="QMW04570.1"/>
    <property type="molecule type" value="Genomic_DNA"/>
</dbReference>
<evidence type="ECO:0000259" key="1">
    <source>
        <dbReference type="PROSITE" id="PS50994"/>
    </source>
</evidence>
<dbReference type="EMBL" id="CP059732">
    <property type="protein sequence ID" value="QMW05848.1"/>
    <property type="molecule type" value="Genomic_DNA"/>
</dbReference>
<evidence type="ECO:0000313" key="4">
    <source>
        <dbReference type="EMBL" id="QMW06705.1"/>
    </source>
</evidence>
<dbReference type="KEGG" id="sfol:H3H32_18335"/>
<protein>
    <recommendedName>
        <fullName evidence="1">Integrase catalytic domain-containing protein</fullName>
    </recommendedName>
</protein>
<dbReference type="InterPro" id="IPR001584">
    <property type="entry name" value="Integrase_cat-core"/>
</dbReference>
<dbReference type="Gene3D" id="3.30.420.10">
    <property type="entry name" value="Ribonuclease H-like superfamily/Ribonuclease H"/>
    <property type="match status" value="1"/>
</dbReference>
<dbReference type="KEGG" id="sfol:H3H32_06440"/>
<keyword evidence="5" id="KW-1185">Reference proteome</keyword>
<evidence type="ECO:0000313" key="5">
    <source>
        <dbReference type="Proteomes" id="UP000515369"/>
    </source>
</evidence>
<feature type="domain" description="Integrase catalytic" evidence="1">
    <location>
        <begin position="1"/>
        <end position="122"/>
    </location>
</feature>
<dbReference type="AlphaFoldDB" id="A0A7G5H0C8"/>
<proteinExistence type="predicted"/>
<dbReference type="Proteomes" id="UP000515369">
    <property type="component" value="Chromosome"/>
</dbReference>
<dbReference type="SUPFAM" id="SSF53098">
    <property type="entry name" value="Ribonuclease H-like"/>
    <property type="match status" value="1"/>
</dbReference>
<dbReference type="GO" id="GO:0015074">
    <property type="term" value="P:DNA integration"/>
    <property type="evidence" value="ECO:0007669"/>
    <property type="project" value="InterPro"/>
</dbReference>
<gene>
    <name evidence="2" type="ORF">H3H32_06440</name>
    <name evidence="3" type="ORF">H3H32_13595</name>
    <name evidence="4" type="ORF">H3H32_18335</name>
</gene>
<accession>A0A7G5H0C8</accession>
<evidence type="ECO:0000313" key="3">
    <source>
        <dbReference type="EMBL" id="QMW05848.1"/>
    </source>
</evidence>
<evidence type="ECO:0000313" key="2">
    <source>
        <dbReference type="EMBL" id="QMW04570.1"/>
    </source>
</evidence>
<dbReference type="GO" id="GO:0003676">
    <property type="term" value="F:nucleic acid binding"/>
    <property type="evidence" value="ECO:0007669"/>
    <property type="project" value="InterPro"/>
</dbReference>
<dbReference type="PROSITE" id="PS50994">
    <property type="entry name" value="INTEGRASE"/>
    <property type="match status" value="1"/>
</dbReference>
<organism evidence="2 5">
    <name type="scientific">Spirosoma foliorum</name>
    <dbReference type="NCBI Taxonomy" id="2710596"/>
    <lineage>
        <taxon>Bacteria</taxon>
        <taxon>Pseudomonadati</taxon>
        <taxon>Bacteroidota</taxon>
        <taxon>Cytophagia</taxon>
        <taxon>Cytophagales</taxon>
        <taxon>Cytophagaceae</taxon>
        <taxon>Spirosoma</taxon>
    </lineage>
</organism>